<dbReference type="EMBL" id="AAKN02030144">
    <property type="status" value="NOT_ANNOTATED_CDS"/>
    <property type="molecule type" value="Genomic_DNA"/>
</dbReference>
<reference evidence="2" key="1">
    <citation type="journal article" date="2011" name="Nature">
        <title>A high-resolution map of human evolutionary constraint using 29 mammals.</title>
        <authorList>
            <person name="Lindblad-Toh K."/>
            <person name="Garber M."/>
            <person name="Zuk O."/>
            <person name="Lin M.F."/>
            <person name="Parker B.J."/>
            <person name="Washietl S."/>
            <person name="Kheradpour P."/>
            <person name="Ernst J."/>
            <person name="Jordan G."/>
            <person name="Mauceli E."/>
            <person name="Ward L.D."/>
            <person name="Lowe C.B."/>
            <person name="Holloway A.K."/>
            <person name="Clamp M."/>
            <person name="Gnerre S."/>
            <person name="Alfoldi J."/>
            <person name="Beal K."/>
            <person name="Chang J."/>
            <person name="Clawson H."/>
            <person name="Cuff J."/>
            <person name="Di Palma F."/>
            <person name="Fitzgerald S."/>
            <person name="Flicek P."/>
            <person name="Guttman M."/>
            <person name="Hubisz M.J."/>
            <person name="Jaffe D.B."/>
            <person name="Jungreis I."/>
            <person name="Kent W.J."/>
            <person name="Kostka D."/>
            <person name="Lara M."/>
            <person name="Martins A.L."/>
            <person name="Massingham T."/>
            <person name="Moltke I."/>
            <person name="Raney B.J."/>
            <person name="Rasmussen M.D."/>
            <person name="Robinson J."/>
            <person name="Stark A."/>
            <person name="Vilella A.J."/>
            <person name="Wen J."/>
            <person name="Xie X."/>
            <person name="Zody M.C."/>
            <person name="Baldwin J."/>
            <person name="Bloom T."/>
            <person name="Chin C.W."/>
            <person name="Heiman D."/>
            <person name="Nicol R."/>
            <person name="Nusbaum C."/>
            <person name="Young S."/>
            <person name="Wilkinson J."/>
            <person name="Worley K.C."/>
            <person name="Kovar C.L."/>
            <person name="Muzny D.M."/>
            <person name="Gibbs R.A."/>
            <person name="Cree A."/>
            <person name="Dihn H.H."/>
            <person name="Fowler G."/>
            <person name="Jhangiani S."/>
            <person name="Joshi V."/>
            <person name="Lee S."/>
            <person name="Lewis L.R."/>
            <person name="Nazareth L.V."/>
            <person name="Okwuonu G."/>
            <person name="Santibanez J."/>
            <person name="Warren W.C."/>
            <person name="Mardis E.R."/>
            <person name="Weinstock G.M."/>
            <person name="Wilson R.K."/>
            <person name="Delehaunty K."/>
            <person name="Dooling D."/>
            <person name="Fronik C."/>
            <person name="Fulton L."/>
            <person name="Fulton B."/>
            <person name="Graves T."/>
            <person name="Minx P."/>
            <person name="Sodergren E."/>
            <person name="Birney E."/>
            <person name="Margulies E.H."/>
            <person name="Herrero J."/>
            <person name="Green E.D."/>
            <person name="Haussler D."/>
            <person name="Siepel A."/>
            <person name="Goldman N."/>
            <person name="Pollard K.S."/>
            <person name="Pedersen J.S."/>
            <person name="Lander E.S."/>
            <person name="Kellis M."/>
        </authorList>
    </citation>
    <scope>NUCLEOTIDE SEQUENCE [LARGE SCALE GENOMIC DNA]</scope>
    <source>
        <strain evidence="2">2N</strain>
    </source>
</reference>
<dbReference type="Ensembl" id="ENSCPOT00000039274.1">
    <property type="protein sequence ID" value="ENSCPOP00000031598.1"/>
    <property type="gene ID" value="ENSCPOG00000001492.4"/>
</dbReference>
<dbReference type="GeneTree" id="ENSGT00940000160918"/>
<accession>A0A286Y1M4</accession>
<name>A0A286Y1M4_CAVPO</name>
<sequence>MSTCCWCTPGGISTTDVLKRYASKTRAREFQTADEDLCYCLECVAEYHKARDEVPFLHEVLWELETSRLISHFEKSIRGEI</sequence>
<evidence type="ECO:0000313" key="1">
    <source>
        <dbReference type="Ensembl" id="ENSCPOP00000031598.1"/>
    </source>
</evidence>
<dbReference type="Bgee" id="ENSCPOG00000001492">
    <property type="expression patterns" value="Expressed in pituitary gland and 12 other cell types or tissues"/>
</dbReference>
<reference evidence="1" key="2">
    <citation type="submission" date="2025-08" db="UniProtKB">
        <authorList>
            <consortium name="Ensembl"/>
        </authorList>
    </citation>
    <scope>IDENTIFICATION</scope>
    <source>
        <strain evidence="1">2N</strain>
    </source>
</reference>
<gene>
    <name evidence="1" type="primary">SETX</name>
</gene>
<dbReference type="EMBL" id="AAKN02030143">
    <property type="status" value="NOT_ANNOTATED_CDS"/>
    <property type="molecule type" value="Genomic_DNA"/>
</dbReference>
<evidence type="ECO:0000313" key="2">
    <source>
        <dbReference type="Proteomes" id="UP000005447"/>
    </source>
</evidence>
<organism evidence="1 2">
    <name type="scientific">Cavia porcellus</name>
    <name type="common">Guinea pig</name>
    <dbReference type="NCBI Taxonomy" id="10141"/>
    <lineage>
        <taxon>Eukaryota</taxon>
        <taxon>Metazoa</taxon>
        <taxon>Chordata</taxon>
        <taxon>Craniata</taxon>
        <taxon>Vertebrata</taxon>
        <taxon>Euteleostomi</taxon>
        <taxon>Mammalia</taxon>
        <taxon>Eutheria</taxon>
        <taxon>Euarchontoglires</taxon>
        <taxon>Glires</taxon>
        <taxon>Rodentia</taxon>
        <taxon>Hystricomorpha</taxon>
        <taxon>Caviidae</taxon>
        <taxon>Cavia</taxon>
    </lineage>
</organism>
<reference evidence="1" key="3">
    <citation type="submission" date="2025-09" db="UniProtKB">
        <authorList>
            <consortium name="Ensembl"/>
        </authorList>
    </citation>
    <scope>IDENTIFICATION</scope>
    <source>
        <strain evidence="1">2N</strain>
    </source>
</reference>
<dbReference type="OMA" id="NIFFPLM"/>
<proteinExistence type="predicted"/>
<keyword evidence="2" id="KW-1185">Reference proteome</keyword>
<protein>
    <submittedName>
        <fullName evidence="1">Senataxin</fullName>
    </submittedName>
</protein>
<dbReference type="VEuPathDB" id="HostDB:ENSCPOG00000001492"/>
<dbReference type="AlphaFoldDB" id="A0A286Y1M4"/>
<dbReference type="Proteomes" id="UP000005447">
    <property type="component" value="Unassembled WGS sequence"/>
</dbReference>
<dbReference type="EMBL" id="AAKN02030142">
    <property type="status" value="NOT_ANNOTATED_CDS"/>
    <property type="molecule type" value="Genomic_DNA"/>
</dbReference>